<feature type="region of interest" description="Disordered" evidence="1">
    <location>
        <begin position="77"/>
        <end position="96"/>
    </location>
</feature>
<dbReference type="AlphaFoldDB" id="A0A7E5VRY4"/>
<evidence type="ECO:0000313" key="3">
    <source>
        <dbReference type="Proteomes" id="UP000322000"/>
    </source>
</evidence>
<sequence length="454" mass="51006">MFLLKIATFLLVALAVGAEKKIELQDIEEDNLRSEMETEKEKVADKSDSSQPTSAVSGPGFSSLDFMKSGLLRYLDGAAPVGPQPQQQQPQQQRYVHQYAVTEQPERHAPPSAKVHYGPPAPQQAMVGYLSNMPMQIYLVPQYYPDQSGPHARPQYQPQSQPQYEQPSLPRAGYQPTPEAIQNNYIEVPSVAYVAPPQKPYVPNYPQQGYTYVTYPTQPTAAATQATIAPVVAYQVPLIQFNPGVVSPPTIPKPYFNNNPEYTDSNTVDEVVAHDNDQKQYTSQPELPYAAPEYPRHYNSRAPIREEYRHHGIPELPHPNPLLLKAQPPHLAHLPKALPMHRPYLKSYQGNALVPSSFTSRPHDLYGPPPFKRRPNSLLDSYIPSSVQVEYLKRGLVKEPLHAYDAVASGRLPHPIPRQYERGFLPNQMYHTGAGGVTYGHYKRTPKSDRVPQK</sequence>
<reference evidence="4 5" key="1">
    <citation type="submission" date="2025-04" db="UniProtKB">
        <authorList>
            <consortium name="RefSeq"/>
        </authorList>
    </citation>
    <scope>IDENTIFICATION</scope>
</reference>
<name>A0A7E5VRY4_TRINI</name>
<feature type="chain" id="PRO_5044656522" evidence="2">
    <location>
        <begin position="19"/>
        <end position="454"/>
    </location>
</feature>
<dbReference type="KEGG" id="tnl:113496114"/>
<dbReference type="Proteomes" id="UP000322000">
    <property type="component" value="Chromosome 7"/>
</dbReference>
<dbReference type="OrthoDB" id="6776808at2759"/>
<proteinExistence type="predicted"/>
<evidence type="ECO:0000313" key="4">
    <source>
        <dbReference type="RefSeq" id="XP_026731032.1"/>
    </source>
</evidence>
<feature type="region of interest" description="Disordered" evidence="1">
    <location>
        <begin position="148"/>
        <end position="177"/>
    </location>
</feature>
<dbReference type="RefSeq" id="XP_026731033.1">
    <property type="nucleotide sequence ID" value="XM_026875232.1"/>
</dbReference>
<feature type="compositionally biased region" description="Low complexity" evidence="1">
    <location>
        <begin position="84"/>
        <end position="93"/>
    </location>
</feature>
<evidence type="ECO:0000256" key="2">
    <source>
        <dbReference type="SAM" id="SignalP"/>
    </source>
</evidence>
<keyword evidence="3" id="KW-1185">Reference proteome</keyword>
<evidence type="ECO:0000256" key="1">
    <source>
        <dbReference type="SAM" id="MobiDB-lite"/>
    </source>
</evidence>
<feature type="signal peptide" evidence="2">
    <location>
        <begin position="1"/>
        <end position="18"/>
    </location>
</feature>
<feature type="compositionally biased region" description="Basic and acidic residues" evidence="1">
    <location>
        <begin position="26"/>
        <end position="48"/>
    </location>
</feature>
<dbReference type="GeneID" id="113496114"/>
<protein>
    <submittedName>
        <fullName evidence="4 5">Class E vacuolar protein-sorting machinery protein HSE1-like</fullName>
    </submittedName>
</protein>
<keyword evidence="2" id="KW-0732">Signal</keyword>
<organism evidence="3 4">
    <name type="scientific">Trichoplusia ni</name>
    <name type="common">Cabbage looper</name>
    <dbReference type="NCBI Taxonomy" id="7111"/>
    <lineage>
        <taxon>Eukaryota</taxon>
        <taxon>Metazoa</taxon>
        <taxon>Ecdysozoa</taxon>
        <taxon>Arthropoda</taxon>
        <taxon>Hexapoda</taxon>
        <taxon>Insecta</taxon>
        <taxon>Pterygota</taxon>
        <taxon>Neoptera</taxon>
        <taxon>Endopterygota</taxon>
        <taxon>Lepidoptera</taxon>
        <taxon>Glossata</taxon>
        <taxon>Ditrysia</taxon>
        <taxon>Noctuoidea</taxon>
        <taxon>Noctuidae</taxon>
        <taxon>Plusiinae</taxon>
        <taxon>Trichoplusia</taxon>
    </lineage>
</organism>
<dbReference type="RefSeq" id="XP_026731032.1">
    <property type="nucleotide sequence ID" value="XM_026875231.1"/>
</dbReference>
<evidence type="ECO:0000313" key="5">
    <source>
        <dbReference type="RefSeq" id="XP_026731033.1"/>
    </source>
</evidence>
<feature type="region of interest" description="Disordered" evidence="1">
    <location>
        <begin position="26"/>
        <end position="61"/>
    </location>
</feature>
<gene>
    <name evidence="4 5" type="primary">LOC113496114</name>
</gene>
<feature type="compositionally biased region" description="Low complexity" evidence="1">
    <location>
        <begin position="154"/>
        <end position="168"/>
    </location>
</feature>
<accession>A0A7E5VRY4</accession>